<protein>
    <submittedName>
        <fullName evidence="1">Uncharacterized protein</fullName>
    </submittedName>
</protein>
<dbReference type="EMBL" id="JADWND010000001">
    <property type="protein sequence ID" value="MBJ8379544.1"/>
    <property type="molecule type" value="Genomic_DNA"/>
</dbReference>
<sequence>MREGIAIVRYRYVRTLHRGGITAYAEIGAAMAKTVSSPAGRVRRRRYFFDR</sequence>
<gene>
    <name evidence="1" type="ORF">I6M88_00935</name>
</gene>
<organism evidence="1 2">
    <name type="scientific">Citrobacter sedlakii</name>
    <dbReference type="NCBI Taxonomy" id="67826"/>
    <lineage>
        <taxon>Bacteria</taxon>
        <taxon>Pseudomonadati</taxon>
        <taxon>Pseudomonadota</taxon>
        <taxon>Gammaproteobacteria</taxon>
        <taxon>Enterobacterales</taxon>
        <taxon>Enterobacteriaceae</taxon>
        <taxon>Citrobacter</taxon>
        <taxon>Citrobacter freundii complex</taxon>
    </lineage>
</organism>
<evidence type="ECO:0000313" key="1">
    <source>
        <dbReference type="EMBL" id="MBJ8379544.1"/>
    </source>
</evidence>
<comment type="caution">
    <text evidence="1">The sequence shown here is derived from an EMBL/GenBank/DDBJ whole genome shotgun (WGS) entry which is preliminary data.</text>
</comment>
<name>A0ABS0ZM93_9ENTR</name>
<accession>A0ABS0ZM93</accession>
<evidence type="ECO:0000313" key="2">
    <source>
        <dbReference type="Proteomes" id="UP000746649"/>
    </source>
</evidence>
<keyword evidence="2" id="KW-1185">Reference proteome</keyword>
<dbReference type="RefSeq" id="WP_200033121.1">
    <property type="nucleotide sequence ID" value="NZ_JADWND010000001.1"/>
</dbReference>
<reference evidence="1 2" key="1">
    <citation type="submission" date="2020-11" db="EMBL/GenBank/DDBJ databases">
        <title>Enhanced detection system for hospital associated transmission using whole genome sequencing surveillance.</title>
        <authorList>
            <person name="Harrison L.H."/>
            <person name="Van Tyne D."/>
            <person name="Marsh J.W."/>
            <person name="Griffith M.P."/>
            <person name="Snyder D.J."/>
            <person name="Cooper V.S."/>
            <person name="Mustapha M."/>
        </authorList>
    </citation>
    <scope>NUCLEOTIDE SEQUENCE [LARGE SCALE GENOMIC DNA]</scope>
    <source>
        <strain evidence="1 2">CB00117</strain>
    </source>
</reference>
<proteinExistence type="predicted"/>
<dbReference type="Proteomes" id="UP000746649">
    <property type="component" value="Unassembled WGS sequence"/>
</dbReference>